<accession>A0ACB9CES3</accession>
<protein>
    <submittedName>
        <fullName evidence="1">Uncharacterized protein</fullName>
    </submittedName>
</protein>
<reference evidence="2" key="1">
    <citation type="journal article" date="2022" name="Mol. Ecol. Resour.">
        <title>The genomes of chicory, endive, great burdock and yacon provide insights into Asteraceae palaeo-polyploidization history and plant inulin production.</title>
        <authorList>
            <person name="Fan W."/>
            <person name="Wang S."/>
            <person name="Wang H."/>
            <person name="Wang A."/>
            <person name="Jiang F."/>
            <person name="Liu H."/>
            <person name="Zhao H."/>
            <person name="Xu D."/>
            <person name="Zhang Y."/>
        </authorList>
    </citation>
    <scope>NUCLEOTIDE SEQUENCE [LARGE SCALE GENOMIC DNA]</scope>
    <source>
        <strain evidence="2">cv. Yunnan</strain>
    </source>
</reference>
<name>A0ACB9CES3_9ASTR</name>
<dbReference type="Proteomes" id="UP001056120">
    <property type="component" value="Linkage Group LG21"/>
</dbReference>
<evidence type="ECO:0000313" key="2">
    <source>
        <dbReference type="Proteomes" id="UP001056120"/>
    </source>
</evidence>
<sequence length="140" mass="15904">MQHTRSKGSPDFEAYSEPERKLHERSRKFRECLCTVHQRACDGFTGARSSITRPAVTNARNWRIPSHVMNTISNSTQLHGLEDEDAQGHLSRFMRVCDTFRIYGATDDAILLCLSRSLSLVALPLAWIPCPRIPLPRGRI</sequence>
<keyword evidence="2" id="KW-1185">Reference proteome</keyword>
<organism evidence="1 2">
    <name type="scientific">Smallanthus sonchifolius</name>
    <dbReference type="NCBI Taxonomy" id="185202"/>
    <lineage>
        <taxon>Eukaryota</taxon>
        <taxon>Viridiplantae</taxon>
        <taxon>Streptophyta</taxon>
        <taxon>Embryophyta</taxon>
        <taxon>Tracheophyta</taxon>
        <taxon>Spermatophyta</taxon>
        <taxon>Magnoliopsida</taxon>
        <taxon>eudicotyledons</taxon>
        <taxon>Gunneridae</taxon>
        <taxon>Pentapetalae</taxon>
        <taxon>asterids</taxon>
        <taxon>campanulids</taxon>
        <taxon>Asterales</taxon>
        <taxon>Asteraceae</taxon>
        <taxon>Asteroideae</taxon>
        <taxon>Heliantheae alliance</taxon>
        <taxon>Millerieae</taxon>
        <taxon>Smallanthus</taxon>
    </lineage>
</organism>
<comment type="caution">
    <text evidence="1">The sequence shown here is derived from an EMBL/GenBank/DDBJ whole genome shotgun (WGS) entry which is preliminary data.</text>
</comment>
<proteinExistence type="predicted"/>
<dbReference type="EMBL" id="CM042038">
    <property type="protein sequence ID" value="KAI3732678.1"/>
    <property type="molecule type" value="Genomic_DNA"/>
</dbReference>
<gene>
    <name evidence="1" type="ORF">L1987_63885</name>
</gene>
<reference evidence="1 2" key="2">
    <citation type="journal article" date="2022" name="Mol. Ecol. Resour.">
        <title>The genomes of chicory, endive, great burdock and yacon provide insights into Asteraceae paleo-polyploidization history and plant inulin production.</title>
        <authorList>
            <person name="Fan W."/>
            <person name="Wang S."/>
            <person name="Wang H."/>
            <person name="Wang A."/>
            <person name="Jiang F."/>
            <person name="Liu H."/>
            <person name="Zhao H."/>
            <person name="Xu D."/>
            <person name="Zhang Y."/>
        </authorList>
    </citation>
    <scope>NUCLEOTIDE SEQUENCE [LARGE SCALE GENOMIC DNA]</scope>
    <source>
        <strain evidence="2">cv. Yunnan</strain>
        <tissue evidence="1">Leaves</tissue>
    </source>
</reference>
<evidence type="ECO:0000313" key="1">
    <source>
        <dbReference type="EMBL" id="KAI3732678.1"/>
    </source>
</evidence>